<evidence type="ECO:0000313" key="3">
    <source>
        <dbReference type="Proteomes" id="UP000019487"/>
    </source>
</evidence>
<feature type="compositionally biased region" description="Basic and acidic residues" evidence="1">
    <location>
        <begin position="226"/>
        <end position="239"/>
    </location>
</feature>
<dbReference type="HOGENOM" id="CLU_038482_0_0_1"/>
<proteinExistence type="predicted"/>
<evidence type="ECO:0000256" key="1">
    <source>
        <dbReference type="SAM" id="MobiDB-lite"/>
    </source>
</evidence>
<feature type="region of interest" description="Disordered" evidence="1">
    <location>
        <begin position="226"/>
        <end position="280"/>
    </location>
</feature>
<dbReference type="OrthoDB" id="3944132at2759"/>
<dbReference type="AlphaFoldDB" id="W9CPD0"/>
<sequence length="474" mass="53722">MAIPIEKLGLEHLLQERVYIKWVDDEGNPYAMGSCLAGNKDDSNLHMKVVCDSERRIHVYFSLNVTYRHNGKYRQMEMLLAVPPHGDFKSSLKFLSISGLDDLSSSDASDLHEAGISKLEHIILLPFDLRFTGFVVRKEKKFATIVPDNPTSSKLIRTLISLSRTKSFNVYIRPSDYAREHLKVVHELLCDKSVSICEPDMRKIYSQPDIILVDWAKIIYQEGKDRLLSPPPAKHDAQRSTEVQVPQSPPPPPPAKPDCEEPSDVPENLDPNDFYQDSGHVETYPEVDSDEECLAALNDQQLRRDASSEARRSEFKEWLNAAMAINENIYGHRGLTQKLSALGQSVRTSNVRMFDAIRPWCSALFLCDPTDSSGRMDEWFVSDMAKLIRWVNMLHRGAEMTLLMDDFLKLGSSARACDKDQYRLHKVDFLLRVFMEFNQSSISVNGVSRKVLLSRKSNVLGTSATASKRARTAA</sequence>
<dbReference type="Proteomes" id="UP000019487">
    <property type="component" value="Unassembled WGS sequence"/>
</dbReference>
<gene>
    <name evidence="2" type="ORF">SBOR_0925</name>
</gene>
<comment type="caution">
    <text evidence="2">The sequence shown here is derived from an EMBL/GenBank/DDBJ whole genome shotgun (WGS) entry which is preliminary data.</text>
</comment>
<evidence type="ECO:0000313" key="2">
    <source>
        <dbReference type="EMBL" id="ESZ98687.1"/>
    </source>
</evidence>
<name>W9CPD0_SCLBF</name>
<accession>W9CPD0</accession>
<protein>
    <submittedName>
        <fullName evidence="2">Uncharacterized protein</fullName>
    </submittedName>
</protein>
<feature type="compositionally biased region" description="Pro residues" evidence="1">
    <location>
        <begin position="247"/>
        <end position="256"/>
    </location>
</feature>
<organism evidence="2 3">
    <name type="scientific">Sclerotinia borealis (strain F-4128)</name>
    <dbReference type="NCBI Taxonomy" id="1432307"/>
    <lineage>
        <taxon>Eukaryota</taxon>
        <taxon>Fungi</taxon>
        <taxon>Dikarya</taxon>
        <taxon>Ascomycota</taxon>
        <taxon>Pezizomycotina</taxon>
        <taxon>Leotiomycetes</taxon>
        <taxon>Helotiales</taxon>
        <taxon>Sclerotiniaceae</taxon>
        <taxon>Sclerotinia</taxon>
    </lineage>
</organism>
<keyword evidence="3" id="KW-1185">Reference proteome</keyword>
<dbReference type="EMBL" id="AYSA01000036">
    <property type="protein sequence ID" value="ESZ98687.1"/>
    <property type="molecule type" value="Genomic_DNA"/>
</dbReference>
<reference evidence="2 3" key="1">
    <citation type="journal article" date="2014" name="Genome Announc.">
        <title>Draft genome sequence of Sclerotinia borealis, a psychrophilic plant pathogenic fungus.</title>
        <authorList>
            <person name="Mardanov A.V."/>
            <person name="Beletsky A.V."/>
            <person name="Kadnikov V.V."/>
            <person name="Ignatov A.N."/>
            <person name="Ravin N.V."/>
        </authorList>
    </citation>
    <scope>NUCLEOTIDE SEQUENCE [LARGE SCALE GENOMIC DNA]</scope>
    <source>
        <strain evidence="3">F-4157</strain>
    </source>
</reference>